<dbReference type="SUPFAM" id="SSF53448">
    <property type="entry name" value="Nucleotide-diphospho-sugar transferases"/>
    <property type="match status" value="1"/>
</dbReference>
<protein>
    <submittedName>
        <fullName evidence="4">Glycosyltransferase family 8 protein</fullName>
    </submittedName>
</protein>
<dbReference type="Proteomes" id="UP001410648">
    <property type="component" value="Unassembled WGS sequence"/>
</dbReference>
<accession>A0ABN1AF94</accession>
<dbReference type="PANTHER" id="PTHR13778">
    <property type="entry name" value="GLYCOSYLTRANSFERASE 8 DOMAIN-CONTAINING PROTEIN"/>
    <property type="match status" value="1"/>
</dbReference>
<sequence>MTVAGGIGMINLLFSLNENYVYPLKVLIRSISDTNPDEIFCMYLLHTGITDETLEELRTFVEKEGHVFEPIYSKNFFKSSDKIAITRYYALEMYLWMFAPYLLPDHVDRVLYLDPDIICLNKLRPLYTKPFHGNSFIATNYKYKTKWVQPFNNLRLRNFESDDYFNSGVVLMNLEKLRKIENTDHIVETIRENKPFLILPDQDIFNLIFVNDIKEEDWRVYNMNPKVYEKLRILFPQKYNYSKVEENVVFIHYSGKHKPWDEREKYKYALGRYYFEAEKKVYPGLHKLETSRKGRKR</sequence>
<keyword evidence="1" id="KW-0328">Glycosyltransferase</keyword>
<dbReference type="Gene3D" id="3.90.550.10">
    <property type="entry name" value="Spore Coat Polysaccharide Biosynthesis Protein SpsA, Chain A"/>
    <property type="match status" value="1"/>
</dbReference>
<evidence type="ECO:0000313" key="5">
    <source>
        <dbReference type="Proteomes" id="UP001410648"/>
    </source>
</evidence>
<name>A0ABN1AF94_9LACT</name>
<comment type="caution">
    <text evidence="4">The sequence shown here is derived from an EMBL/GenBank/DDBJ whole genome shotgun (WGS) entry which is preliminary data.</text>
</comment>
<gene>
    <name evidence="4" type="ORF">GCM10008936_01980</name>
</gene>
<dbReference type="InterPro" id="IPR050748">
    <property type="entry name" value="Glycosyltrans_8_dom-fam"/>
</dbReference>
<proteinExistence type="predicted"/>
<dbReference type="Pfam" id="PF01501">
    <property type="entry name" value="Glyco_transf_8"/>
    <property type="match status" value="1"/>
</dbReference>
<dbReference type="EMBL" id="BAAADA010000018">
    <property type="protein sequence ID" value="GAA0475055.1"/>
    <property type="molecule type" value="Genomic_DNA"/>
</dbReference>
<dbReference type="InterPro" id="IPR002495">
    <property type="entry name" value="Glyco_trans_8"/>
</dbReference>
<dbReference type="CDD" id="cd04194">
    <property type="entry name" value="GT8_A4GalT_like"/>
    <property type="match status" value="1"/>
</dbReference>
<keyword evidence="2" id="KW-0808">Transferase</keyword>
<evidence type="ECO:0000256" key="3">
    <source>
        <dbReference type="ARBA" id="ARBA00022723"/>
    </source>
</evidence>
<dbReference type="PANTHER" id="PTHR13778:SF47">
    <property type="entry name" value="LIPOPOLYSACCHARIDE 1,3-GALACTOSYLTRANSFERASE"/>
    <property type="match status" value="1"/>
</dbReference>
<evidence type="ECO:0000256" key="2">
    <source>
        <dbReference type="ARBA" id="ARBA00022679"/>
    </source>
</evidence>
<organism evidence="4 5">
    <name type="scientific">Alkalibacterium indicireducens</name>
    <dbReference type="NCBI Taxonomy" id="398758"/>
    <lineage>
        <taxon>Bacteria</taxon>
        <taxon>Bacillati</taxon>
        <taxon>Bacillota</taxon>
        <taxon>Bacilli</taxon>
        <taxon>Lactobacillales</taxon>
        <taxon>Carnobacteriaceae</taxon>
        <taxon>Alkalibacterium</taxon>
    </lineage>
</organism>
<reference evidence="5" key="1">
    <citation type="journal article" date="2019" name="Int. J. Syst. Evol. Microbiol.">
        <title>The Global Catalogue of Microorganisms (GCM) 10K type strain sequencing project: providing services to taxonomists for standard genome sequencing and annotation.</title>
        <authorList>
            <consortium name="The Broad Institute Genomics Platform"/>
            <consortium name="The Broad Institute Genome Sequencing Center for Infectious Disease"/>
            <person name="Wu L."/>
            <person name="Ma J."/>
        </authorList>
    </citation>
    <scope>NUCLEOTIDE SEQUENCE [LARGE SCALE GENOMIC DNA]</scope>
    <source>
        <strain evidence="5">JCM 14232</strain>
    </source>
</reference>
<dbReference type="InterPro" id="IPR029044">
    <property type="entry name" value="Nucleotide-diphossugar_trans"/>
</dbReference>
<evidence type="ECO:0000256" key="1">
    <source>
        <dbReference type="ARBA" id="ARBA00022676"/>
    </source>
</evidence>
<keyword evidence="3" id="KW-0479">Metal-binding</keyword>
<keyword evidence="5" id="KW-1185">Reference proteome</keyword>
<evidence type="ECO:0000313" key="4">
    <source>
        <dbReference type="EMBL" id="GAA0475055.1"/>
    </source>
</evidence>